<sequence length="346" mass="37168">MIPSRPFRCLGSLIGAALLSVSFVVLLPDHVASAAEQGTATHLPLQHVADISMPGRTSRFDYESGDPERHLLMIAHLGDGEVLAFDTHSARVIATIPNVSAVHGVLVVPELSRVFASATGTNEIVAIDEKTLKVVARMPGGVYPDGMAYAPDVHKLYVSDETGKTETVIDATTNHRVKTIALDGEVGNTQYDSVSRHIFVNVQTRRQLVEIDPSTDTIVARIDLPGADGNHGLLIVPHSRLAFIACEGNSKLLVLDLRTKRVSQSFDVGRDPDVLALDASTSTVYVAGEAGVISMFRYVGTHVAKVGEGFLGPNAHVVYVDSATHRSYFALKDLNGHPVLRIMTPL</sequence>
<comment type="caution">
    <text evidence="1">The sequence shown here is derived from an EMBL/GenBank/DDBJ whole genome shotgun (WGS) entry which is preliminary data.</text>
</comment>
<dbReference type="Proteomes" id="UP000054870">
    <property type="component" value="Unassembled WGS sequence"/>
</dbReference>
<evidence type="ECO:0000313" key="2">
    <source>
        <dbReference type="Proteomes" id="UP000054870"/>
    </source>
</evidence>
<dbReference type="PANTHER" id="PTHR47197:SF3">
    <property type="entry name" value="DIHYDRO-HEME D1 DEHYDROGENASE"/>
    <property type="match status" value="1"/>
</dbReference>
<reference evidence="1" key="1">
    <citation type="submission" date="2016-01" db="EMBL/GenBank/DDBJ databases">
        <authorList>
            <person name="Peeters C."/>
        </authorList>
    </citation>
    <scope>NUCLEOTIDE SEQUENCE [LARGE SCALE GENOMIC DNA]</scope>
    <source>
        <strain evidence="1">LMG 29318</strain>
    </source>
</reference>
<name>A0A158DMX5_9BURK</name>
<dbReference type="RefSeq" id="WP_061128549.1">
    <property type="nucleotide sequence ID" value="NZ_FCOF02000083.1"/>
</dbReference>
<dbReference type="PANTHER" id="PTHR47197">
    <property type="entry name" value="PROTEIN NIRF"/>
    <property type="match status" value="1"/>
</dbReference>
<dbReference type="SUPFAM" id="SSF51004">
    <property type="entry name" value="C-terminal (heme d1) domain of cytochrome cd1-nitrite reductase"/>
    <property type="match status" value="1"/>
</dbReference>
<dbReference type="InterPro" id="IPR011048">
    <property type="entry name" value="Haem_d1_sf"/>
</dbReference>
<dbReference type="AlphaFoldDB" id="A0A158DMX5"/>
<dbReference type="InterPro" id="IPR015943">
    <property type="entry name" value="WD40/YVTN_repeat-like_dom_sf"/>
</dbReference>
<accession>A0A158DMX5</accession>
<dbReference type="OrthoDB" id="108285at2"/>
<dbReference type="Gene3D" id="2.130.10.10">
    <property type="entry name" value="YVTN repeat-like/Quinoprotein amine dehydrogenase"/>
    <property type="match status" value="1"/>
</dbReference>
<organism evidence="1 2">
    <name type="scientific">Caballeronia catudaia</name>
    <dbReference type="NCBI Taxonomy" id="1777136"/>
    <lineage>
        <taxon>Bacteria</taxon>
        <taxon>Pseudomonadati</taxon>
        <taxon>Pseudomonadota</taxon>
        <taxon>Betaproteobacteria</taxon>
        <taxon>Burkholderiales</taxon>
        <taxon>Burkholderiaceae</taxon>
        <taxon>Caballeronia</taxon>
    </lineage>
</organism>
<keyword evidence="2" id="KW-1185">Reference proteome</keyword>
<dbReference type="InterPro" id="IPR051200">
    <property type="entry name" value="Host-pathogen_enzymatic-act"/>
</dbReference>
<protein>
    <submittedName>
        <fullName evidence="1">YVTN beta-propeller repeat-containing protein</fullName>
    </submittedName>
</protein>
<dbReference type="EMBL" id="FCOF02000083">
    <property type="protein sequence ID" value="SAK95944.1"/>
    <property type="molecule type" value="Genomic_DNA"/>
</dbReference>
<gene>
    <name evidence="1" type="ORF">AWB75_06966</name>
</gene>
<evidence type="ECO:0000313" key="1">
    <source>
        <dbReference type="EMBL" id="SAK95944.1"/>
    </source>
</evidence>
<proteinExistence type="predicted"/>